<dbReference type="EMBL" id="MU853249">
    <property type="protein sequence ID" value="KAK4119381.1"/>
    <property type="molecule type" value="Genomic_DNA"/>
</dbReference>
<proteinExistence type="predicted"/>
<dbReference type="Proteomes" id="UP001302602">
    <property type="component" value="Unassembled WGS sequence"/>
</dbReference>
<sequence>MSEVCPNSTVNRTLRPRTQQTCYQEPPDVDAGSSRRQVRPPGRPSEPSDCCPGLPRDLRCTLDKLSRLDRKAVEELSPYFEQFCYSHLQCYAKLTAVFPIRRAKSFCTPMPSPMSASVEPRCPTSPVSSQRSHGLTRLSRPLSLRRAFRGTDRCTIMWPMMPTGGKSWKSPT</sequence>
<reference evidence="2" key="1">
    <citation type="journal article" date="2023" name="Mol. Phylogenet. Evol.">
        <title>Genome-scale phylogeny and comparative genomics of the fungal order Sordariales.</title>
        <authorList>
            <person name="Hensen N."/>
            <person name="Bonometti L."/>
            <person name="Westerberg I."/>
            <person name="Brannstrom I.O."/>
            <person name="Guillou S."/>
            <person name="Cros-Aarteil S."/>
            <person name="Calhoun S."/>
            <person name="Haridas S."/>
            <person name="Kuo A."/>
            <person name="Mondo S."/>
            <person name="Pangilinan J."/>
            <person name="Riley R."/>
            <person name="LaButti K."/>
            <person name="Andreopoulos B."/>
            <person name="Lipzen A."/>
            <person name="Chen C."/>
            <person name="Yan M."/>
            <person name="Daum C."/>
            <person name="Ng V."/>
            <person name="Clum A."/>
            <person name="Steindorff A."/>
            <person name="Ohm R.A."/>
            <person name="Martin F."/>
            <person name="Silar P."/>
            <person name="Natvig D.O."/>
            <person name="Lalanne C."/>
            <person name="Gautier V."/>
            <person name="Ament-Velasquez S.L."/>
            <person name="Kruys A."/>
            <person name="Hutchinson M.I."/>
            <person name="Powell A.J."/>
            <person name="Barry K."/>
            <person name="Miller A.N."/>
            <person name="Grigoriev I.V."/>
            <person name="Debuchy R."/>
            <person name="Gladieux P."/>
            <person name="Hiltunen Thoren M."/>
            <person name="Johannesson H."/>
        </authorList>
    </citation>
    <scope>NUCLEOTIDE SEQUENCE</scope>
    <source>
        <strain evidence="2">CBS 731.68</strain>
    </source>
</reference>
<feature type="region of interest" description="Disordered" evidence="1">
    <location>
        <begin position="16"/>
        <end position="50"/>
    </location>
</feature>
<gene>
    <name evidence="2" type="ORF">N657DRAFT_257922</name>
</gene>
<accession>A0AAN6TSB7</accession>
<protein>
    <submittedName>
        <fullName evidence="2">Uncharacterized protein</fullName>
    </submittedName>
</protein>
<evidence type="ECO:0000313" key="2">
    <source>
        <dbReference type="EMBL" id="KAK4119381.1"/>
    </source>
</evidence>
<feature type="region of interest" description="Disordered" evidence="1">
    <location>
        <begin position="115"/>
        <end position="136"/>
    </location>
</feature>
<organism evidence="2 3">
    <name type="scientific">Parathielavia appendiculata</name>
    <dbReference type="NCBI Taxonomy" id="2587402"/>
    <lineage>
        <taxon>Eukaryota</taxon>
        <taxon>Fungi</taxon>
        <taxon>Dikarya</taxon>
        <taxon>Ascomycota</taxon>
        <taxon>Pezizomycotina</taxon>
        <taxon>Sordariomycetes</taxon>
        <taxon>Sordariomycetidae</taxon>
        <taxon>Sordariales</taxon>
        <taxon>Chaetomiaceae</taxon>
        <taxon>Parathielavia</taxon>
    </lineage>
</organism>
<keyword evidence="3" id="KW-1185">Reference proteome</keyword>
<evidence type="ECO:0000313" key="3">
    <source>
        <dbReference type="Proteomes" id="UP001302602"/>
    </source>
</evidence>
<name>A0AAN6TSB7_9PEZI</name>
<dbReference type="RefSeq" id="XP_062643154.1">
    <property type="nucleotide sequence ID" value="XM_062786473.1"/>
</dbReference>
<reference evidence="2" key="2">
    <citation type="submission" date="2023-05" db="EMBL/GenBank/DDBJ databases">
        <authorList>
            <consortium name="Lawrence Berkeley National Laboratory"/>
            <person name="Steindorff A."/>
            <person name="Hensen N."/>
            <person name="Bonometti L."/>
            <person name="Westerberg I."/>
            <person name="Brannstrom I.O."/>
            <person name="Guillou S."/>
            <person name="Cros-Aarteil S."/>
            <person name="Calhoun S."/>
            <person name="Haridas S."/>
            <person name="Kuo A."/>
            <person name="Mondo S."/>
            <person name="Pangilinan J."/>
            <person name="Riley R."/>
            <person name="Labutti K."/>
            <person name="Andreopoulos B."/>
            <person name="Lipzen A."/>
            <person name="Chen C."/>
            <person name="Yanf M."/>
            <person name="Daum C."/>
            <person name="Ng V."/>
            <person name="Clum A."/>
            <person name="Ohm R."/>
            <person name="Martin F."/>
            <person name="Silar P."/>
            <person name="Natvig D."/>
            <person name="Lalanne C."/>
            <person name="Gautier V."/>
            <person name="Ament-Velasquez S.L."/>
            <person name="Kruys A."/>
            <person name="Hutchinson M.I."/>
            <person name="Powell A.J."/>
            <person name="Barry K."/>
            <person name="Miller A.N."/>
            <person name="Grigoriev I.V."/>
            <person name="Debuchy R."/>
            <person name="Gladieux P."/>
            <person name="Thoren M.H."/>
            <person name="Johannesson H."/>
        </authorList>
    </citation>
    <scope>NUCLEOTIDE SEQUENCE</scope>
    <source>
        <strain evidence="2">CBS 731.68</strain>
    </source>
</reference>
<dbReference type="GeneID" id="87823241"/>
<comment type="caution">
    <text evidence="2">The sequence shown here is derived from an EMBL/GenBank/DDBJ whole genome shotgun (WGS) entry which is preliminary data.</text>
</comment>
<dbReference type="AlphaFoldDB" id="A0AAN6TSB7"/>
<evidence type="ECO:0000256" key="1">
    <source>
        <dbReference type="SAM" id="MobiDB-lite"/>
    </source>
</evidence>